<proteinExistence type="predicted"/>
<sequence length="226" mass="24138">MDQKRAAANSQLSAMVVAMAMAMAMAASSSFSNAFLLPFRPRISASSYPSFSESFSKSFACCVAADGAADQCCTFVASPASSSAAGASSEARHMGLSRREAALAFGTGSLALAFSGAAWADIDDDYKKETQQVIQQVKNTLVLEKTDPSKPEAVALLRQASNDWVAKYRREKKVAGKPSFSNMYSVLNAISGHYISFGPSSPIPAKRQQRILEEINDAEKALTRGR</sequence>
<reference evidence="2" key="1">
    <citation type="journal article" date="2024" name="Proc. Natl. Acad. Sci. U.S.A.">
        <title>Extraordinary preservation of gene collinearity over three hundred million years revealed in homosporous lycophytes.</title>
        <authorList>
            <person name="Li C."/>
            <person name="Wickell D."/>
            <person name="Kuo L.Y."/>
            <person name="Chen X."/>
            <person name="Nie B."/>
            <person name="Liao X."/>
            <person name="Peng D."/>
            <person name="Ji J."/>
            <person name="Jenkins J."/>
            <person name="Williams M."/>
            <person name="Shu S."/>
            <person name="Plott C."/>
            <person name="Barry K."/>
            <person name="Rajasekar S."/>
            <person name="Grimwood J."/>
            <person name="Han X."/>
            <person name="Sun S."/>
            <person name="Hou Z."/>
            <person name="He W."/>
            <person name="Dai G."/>
            <person name="Sun C."/>
            <person name="Schmutz J."/>
            <person name="Leebens-Mack J.H."/>
            <person name="Li F.W."/>
            <person name="Wang L."/>
        </authorList>
    </citation>
    <scope>NUCLEOTIDE SEQUENCE [LARGE SCALE GENOMIC DNA]</scope>
    <source>
        <strain evidence="2">cv. PW_Plant_1</strain>
    </source>
</reference>
<evidence type="ECO:0000313" key="2">
    <source>
        <dbReference type="Proteomes" id="UP001162992"/>
    </source>
</evidence>
<keyword evidence="2" id="KW-1185">Reference proteome</keyword>
<dbReference type="Proteomes" id="UP001162992">
    <property type="component" value="Chromosome 2"/>
</dbReference>
<name>A0ACC2EL72_DIPCM</name>
<protein>
    <submittedName>
        <fullName evidence="1">Uncharacterized protein</fullName>
    </submittedName>
</protein>
<accession>A0ACC2EL72</accession>
<evidence type="ECO:0000313" key="1">
    <source>
        <dbReference type="EMBL" id="KAJ7567313.1"/>
    </source>
</evidence>
<organism evidence="1 2">
    <name type="scientific">Diphasiastrum complanatum</name>
    <name type="common">Issler's clubmoss</name>
    <name type="synonym">Lycopodium complanatum</name>
    <dbReference type="NCBI Taxonomy" id="34168"/>
    <lineage>
        <taxon>Eukaryota</taxon>
        <taxon>Viridiplantae</taxon>
        <taxon>Streptophyta</taxon>
        <taxon>Embryophyta</taxon>
        <taxon>Tracheophyta</taxon>
        <taxon>Lycopodiopsida</taxon>
        <taxon>Lycopodiales</taxon>
        <taxon>Lycopodiaceae</taxon>
        <taxon>Lycopodioideae</taxon>
        <taxon>Diphasiastrum</taxon>
    </lineage>
</organism>
<gene>
    <name evidence="1" type="ORF">O6H91_02G142200</name>
</gene>
<comment type="caution">
    <text evidence="1">The sequence shown here is derived from an EMBL/GenBank/DDBJ whole genome shotgun (WGS) entry which is preliminary data.</text>
</comment>
<dbReference type="EMBL" id="CM055093">
    <property type="protein sequence ID" value="KAJ7567313.1"/>
    <property type="molecule type" value="Genomic_DNA"/>
</dbReference>